<feature type="domain" description="PSMD12/CSN4-like N-terminal" evidence="1">
    <location>
        <begin position="66"/>
        <end position="189"/>
    </location>
</feature>
<proteinExistence type="predicted"/>
<evidence type="ECO:0000259" key="1">
    <source>
        <dbReference type="Pfam" id="PF22241"/>
    </source>
</evidence>
<dbReference type="GO" id="GO:0000502">
    <property type="term" value="C:proteasome complex"/>
    <property type="evidence" value="ECO:0007669"/>
    <property type="project" value="UniProtKB-KW"/>
</dbReference>
<keyword evidence="2" id="KW-0647">Proteasome</keyword>
<organism evidence="2 3">
    <name type="scientific">Castilleja foliolosa</name>
    <dbReference type="NCBI Taxonomy" id="1961234"/>
    <lineage>
        <taxon>Eukaryota</taxon>
        <taxon>Viridiplantae</taxon>
        <taxon>Streptophyta</taxon>
        <taxon>Embryophyta</taxon>
        <taxon>Tracheophyta</taxon>
        <taxon>Spermatophyta</taxon>
        <taxon>Magnoliopsida</taxon>
        <taxon>eudicotyledons</taxon>
        <taxon>Gunneridae</taxon>
        <taxon>Pentapetalae</taxon>
        <taxon>asterids</taxon>
        <taxon>lamiids</taxon>
        <taxon>Lamiales</taxon>
        <taxon>Orobanchaceae</taxon>
        <taxon>Pedicularideae</taxon>
        <taxon>Castillejinae</taxon>
        <taxon>Castilleja</taxon>
    </lineage>
</organism>
<dbReference type="InterPro" id="IPR040134">
    <property type="entry name" value="PSMD12/CSN4"/>
</dbReference>
<evidence type="ECO:0000313" key="2">
    <source>
        <dbReference type="EMBL" id="KAL3650572.1"/>
    </source>
</evidence>
<protein>
    <submittedName>
        <fullName evidence="2">26S proteasome non-ATPase regulatory subunit 12 A</fullName>
    </submittedName>
</protein>
<keyword evidence="3" id="KW-1185">Reference proteome</keyword>
<dbReference type="PANTHER" id="PTHR10855:SF1">
    <property type="entry name" value="26S PROTEASOME NON-ATPASE REGULATORY SUBUNIT 12"/>
    <property type="match status" value="1"/>
</dbReference>
<dbReference type="PANTHER" id="PTHR10855">
    <property type="entry name" value="26S PROTEASOME NON-ATPASE REGULATORY SUBUNIT 12/COP9 SIGNALOSOME COMPLEX SUBUNIT 4"/>
    <property type="match status" value="1"/>
</dbReference>
<dbReference type="AlphaFoldDB" id="A0ABD3E9Y6"/>
<evidence type="ECO:0000313" key="3">
    <source>
        <dbReference type="Proteomes" id="UP001632038"/>
    </source>
</evidence>
<name>A0ABD3E9Y6_9LAMI</name>
<accession>A0ABD3E9Y6</accession>
<dbReference type="Pfam" id="PF22241">
    <property type="entry name" value="PSMD12-CSN4_N"/>
    <property type="match status" value="1"/>
</dbReference>
<dbReference type="EMBL" id="JAVIJP010000007">
    <property type="protein sequence ID" value="KAL3650572.1"/>
    <property type="molecule type" value="Genomic_DNA"/>
</dbReference>
<dbReference type="Proteomes" id="UP001632038">
    <property type="component" value="Unassembled WGS sequence"/>
</dbReference>
<gene>
    <name evidence="2" type="primary">RPN5A_1</name>
    <name evidence="2" type="ORF">CASFOL_006975</name>
</gene>
<comment type="caution">
    <text evidence="2">The sequence shown here is derived from an EMBL/GenBank/DDBJ whole genome shotgun (WGS) entry which is preliminary data.</text>
</comment>
<dbReference type="InterPro" id="IPR054559">
    <property type="entry name" value="PSMD12-CSN4-like_N"/>
</dbReference>
<sequence>MVAAMLQVADLDYWGPIEMSFCSDLGGVWIGGFPAATWVTSSRVGLCSGEWVSAQENDGANLEPQIEALLNVERQLRQAGDVAGTRKAVTDILQLCFDAGAWKTLTDQIVLISKRRGQLKQLLYNQWSNKQCNILTRPDVDTKIDLIKTLNNISTAKIERARLIMKLAKIKEEQGQIAEAADLMQEIAVGE</sequence>
<reference evidence="3" key="1">
    <citation type="journal article" date="2024" name="IScience">
        <title>Strigolactones Initiate the Formation of Haustorium-like Structures in Castilleja.</title>
        <authorList>
            <person name="Buerger M."/>
            <person name="Peterson D."/>
            <person name="Chory J."/>
        </authorList>
    </citation>
    <scope>NUCLEOTIDE SEQUENCE [LARGE SCALE GENOMIC DNA]</scope>
</reference>